<reference evidence="3 4" key="1">
    <citation type="journal article" date="2011" name="J. Gen. Appl. Microbiol.">
        <title>Draft genome sequencing of the enigmatic basidiomycete Mixia osmundae.</title>
        <authorList>
            <person name="Nishida H."/>
            <person name="Nagatsuka Y."/>
            <person name="Sugiyama J."/>
        </authorList>
    </citation>
    <scope>NUCLEOTIDE SEQUENCE [LARGE SCALE GENOMIC DNA]</scope>
    <source>
        <strain evidence="4">CBS 9802 / IAM 14324 / JCM 22182 / KY 12970</strain>
    </source>
</reference>
<protein>
    <submittedName>
        <fullName evidence="3">Uncharacterized protein</fullName>
    </submittedName>
</protein>
<keyword evidence="2" id="KW-1133">Transmembrane helix</keyword>
<sequence>MSGCSSAKRKCKETGIGDGCRHSHRQNSFNLALFHLTSLCLSFVLGVPPLDGIESRAGAVF</sequence>
<keyword evidence="4" id="KW-1185">Reference proteome</keyword>
<evidence type="ECO:0000256" key="2">
    <source>
        <dbReference type="SAM" id="Phobius"/>
    </source>
</evidence>
<evidence type="ECO:0000256" key="1">
    <source>
        <dbReference type="SAM" id="MobiDB-lite"/>
    </source>
</evidence>
<dbReference type="AlphaFoldDB" id="G7E217"/>
<keyword evidence="2" id="KW-0472">Membrane</keyword>
<evidence type="ECO:0000313" key="4">
    <source>
        <dbReference type="Proteomes" id="UP000009131"/>
    </source>
</evidence>
<proteinExistence type="predicted"/>
<feature type="region of interest" description="Disordered" evidence="1">
    <location>
        <begin position="1"/>
        <end position="23"/>
    </location>
</feature>
<comment type="caution">
    <text evidence="3">The sequence shown here is derived from an EMBL/GenBank/DDBJ whole genome shotgun (WGS) entry which is preliminary data.</text>
</comment>
<organism evidence="3 4">
    <name type="scientific">Mixia osmundae (strain CBS 9802 / IAM 14324 / JCM 22182 / KY 12970)</name>
    <dbReference type="NCBI Taxonomy" id="764103"/>
    <lineage>
        <taxon>Eukaryota</taxon>
        <taxon>Fungi</taxon>
        <taxon>Dikarya</taxon>
        <taxon>Basidiomycota</taxon>
        <taxon>Pucciniomycotina</taxon>
        <taxon>Mixiomycetes</taxon>
        <taxon>Mixiales</taxon>
        <taxon>Mixiaceae</taxon>
        <taxon>Mixia</taxon>
    </lineage>
</organism>
<reference evidence="3 4" key="2">
    <citation type="journal article" date="2012" name="Open Biol.">
        <title>Characteristics of nucleosomes and linker DNA regions on the genome of the basidiomycete Mixia osmundae revealed by mono- and dinucleosome mapping.</title>
        <authorList>
            <person name="Nishida H."/>
            <person name="Kondo S."/>
            <person name="Matsumoto T."/>
            <person name="Suzuki Y."/>
            <person name="Yoshikawa H."/>
            <person name="Taylor T.D."/>
            <person name="Sugiyama J."/>
        </authorList>
    </citation>
    <scope>NUCLEOTIDE SEQUENCE [LARGE SCALE GENOMIC DNA]</scope>
    <source>
        <strain evidence="4">CBS 9802 / IAM 14324 / JCM 22182 / KY 12970</strain>
    </source>
</reference>
<dbReference type="HOGENOM" id="CLU_2923138_0_0_1"/>
<feature type="compositionally biased region" description="Basic and acidic residues" evidence="1">
    <location>
        <begin position="12"/>
        <end position="21"/>
    </location>
</feature>
<accession>G7E217</accession>
<dbReference type="EMBL" id="BABT02000108">
    <property type="protein sequence ID" value="GAA96854.1"/>
    <property type="molecule type" value="Genomic_DNA"/>
</dbReference>
<evidence type="ECO:0000313" key="3">
    <source>
        <dbReference type="EMBL" id="GAA96854.1"/>
    </source>
</evidence>
<keyword evidence="2" id="KW-0812">Transmembrane</keyword>
<feature type="transmembrane region" description="Helical" evidence="2">
    <location>
        <begin position="31"/>
        <end position="50"/>
    </location>
</feature>
<gene>
    <name evidence="3" type="primary">Mo03527</name>
    <name evidence="3" type="ORF">E5Q_03527</name>
</gene>
<name>G7E217_MIXOS</name>
<dbReference type="InParanoid" id="G7E217"/>
<dbReference type="Proteomes" id="UP000009131">
    <property type="component" value="Unassembled WGS sequence"/>
</dbReference>
<dbReference type="RefSeq" id="XP_014567292.1">
    <property type="nucleotide sequence ID" value="XM_014711806.1"/>
</dbReference>